<reference evidence="4" key="2">
    <citation type="submission" date="2021-04" db="EMBL/GenBank/DDBJ databases">
        <authorList>
            <person name="Gilroy R."/>
        </authorList>
    </citation>
    <scope>NUCLEOTIDE SEQUENCE</scope>
    <source>
        <strain evidence="4">14975</strain>
    </source>
</reference>
<reference evidence="4" key="1">
    <citation type="journal article" date="2021" name="PeerJ">
        <title>Extensive microbial diversity within the chicken gut microbiome revealed by metagenomics and culture.</title>
        <authorList>
            <person name="Gilroy R."/>
            <person name="Ravi A."/>
            <person name="Getino M."/>
            <person name="Pursley I."/>
            <person name="Horton D.L."/>
            <person name="Alikhan N.F."/>
            <person name="Baker D."/>
            <person name="Gharbi K."/>
            <person name="Hall N."/>
            <person name="Watson M."/>
            <person name="Adriaenssens E.M."/>
            <person name="Foster-Nyarko E."/>
            <person name="Jarju S."/>
            <person name="Secka A."/>
            <person name="Antonio M."/>
            <person name="Oren A."/>
            <person name="Chaudhuri R.R."/>
            <person name="La Ragione R."/>
            <person name="Hildebrand F."/>
            <person name="Pallen M.J."/>
        </authorList>
    </citation>
    <scope>NUCLEOTIDE SEQUENCE</scope>
    <source>
        <strain evidence="4">14975</strain>
    </source>
</reference>
<evidence type="ECO:0000256" key="1">
    <source>
        <dbReference type="ARBA" id="ARBA00022679"/>
    </source>
</evidence>
<proteinExistence type="predicted"/>
<protein>
    <recommendedName>
        <fullName evidence="3">Carbohydrate kinase PfkB domain-containing protein</fullName>
    </recommendedName>
</protein>
<dbReference type="GO" id="GO:0016301">
    <property type="term" value="F:kinase activity"/>
    <property type="evidence" value="ECO:0007669"/>
    <property type="project" value="UniProtKB-KW"/>
</dbReference>
<keyword evidence="1" id="KW-0808">Transferase</keyword>
<name>A0A9D2AH85_9BACT</name>
<accession>A0A9D2AH85</accession>
<dbReference type="InterPro" id="IPR002173">
    <property type="entry name" value="Carboh/pur_kinase_PfkB_CS"/>
</dbReference>
<evidence type="ECO:0000313" key="5">
    <source>
        <dbReference type="Proteomes" id="UP000823964"/>
    </source>
</evidence>
<dbReference type="EMBL" id="DXFQ01000116">
    <property type="protein sequence ID" value="HIX20224.1"/>
    <property type="molecule type" value="Genomic_DNA"/>
</dbReference>
<dbReference type="Pfam" id="PF00294">
    <property type="entry name" value="PfkB"/>
    <property type="match status" value="1"/>
</dbReference>
<dbReference type="InterPro" id="IPR029056">
    <property type="entry name" value="Ribokinase-like"/>
</dbReference>
<organism evidence="4 5">
    <name type="scientific">Candidatus Akkermansia intestinigallinarum</name>
    <dbReference type="NCBI Taxonomy" id="2838431"/>
    <lineage>
        <taxon>Bacteria</taxon>
        <taxon>Pseudomonadati</taxon>
        <taxon>Verrucomicrobiota</taxon>
        <taxon>Verrucomicrobiia</taxon>
        <taxon>Verrucomicrobiales</taxon>
        <taxon>Akkermansiaceae</taxon>
        <taxon>Akkermansia</taxon>
    </lineage>
</organism>
<dbReference type="Proteomes" id="UP000823964">
    <property type="component" value="Unassembled WGS sequence"/>
</dbReference>
<evidence type="ECO:0000313" key="4">
    <source>
        <dbReference type="EMBL" id="HIX20224.1"/>
    </source>
</evidence>
<keyword evidence="2" id="KW-0418">Kinase</keyword>
<dbReference type="Gene3D" id="3.40.1190.20">
    <property type="match status" value="1"/>
</dbReference>
<evidence type="ECO:0000259" key="3">
    <source>
        <dbReference type="Pfam" id="PF00294"/>
    </source>
</evidence>
<comment type="caution">
    <text evidence="4">The sequence shown here is derived from an EMBL/GenBank/DDBJ whole genome shotgun (WGS) entry which is preliminary data.</text>
</comment>
<gene>
    <name evidence="4" type="ORF">H9862_06470</name>
</gene>
<sequence>MNGRALIYGTIAIDTLLTPTGSAHAVLGGSGPYAALAARLVTDRCDLIGVVGDDYPPAFREQMEACGVSYRYVEQIAGRTFAWTGQYERDMNHRRSLSTLEGVQEVWQLQLPPELRSPSVAVACNVTPRLQTRMMEQCERSAFSMADFMESWILRERDYVNGLLARVDLALMNDSEVCCFAGTGDVLKAGQCLLEAGPRYAIVKHGSAGSTLLYRGASGEPEFFRLPAWPLLHAEDPTGAGDAYMGALAGSLTLCACPENPRPEDLKRGMAVATVVAAAVCERFGAESLMALTPEIMQERLRRFRAMTQWSL</sequence>
<dbReference type="GO" id="GO:0005829">
    <property type="term" value="C:cytosol"/>
    <property type="evidence" value="ECO:0007669"/>
    <property type="project" value="TreeGrafter"/>
</dbReference>
<dbReference type="PROSITE" id="PS00584">
    <property type="entry name" value="PFKB_KINASES_2"/>
    <property type="match status" value="1"/>
</dbReference>
<dbReference type="SUPFAM" id="SSF53613">
    <property type="entry name" value="Ribokinase-like"/>
    <property type="match status" value="1"/>
</dbReference>
<dbReference type="PANTHER" id="PTHR10584:SF166">
    <property type="entry name" value="RIBOKINASE"/>
    <property type="match status" value="1"/>
</dbReference>
<feature type="domain" description="Carbohydrate kinase PfkB" evidence="3">
    <location>
        <begin position="25"/>
        <end position="288"/>
    </location>
</feature>
<dbReference type="AlphaFoldDB" id="A0A9D2AH85"/>
<dbReference type="PANTHER" id="PTHR10584">
    <property type="entry name" value="SUGAR KINASE"/>
    <property type="match status" value="1"/>
</dbReference>
<evidence type="ECO:0000256" key="2">
    <source>
        <dbReference type="ARBA" id="ARBA00022777"/>
    </source>
</evidence>
<dbReference type="InterPro" id="IPR011611">
    <property type="entry name" value="PfkB_dom"/>
</dbReference>